<sequence length="73" mass="7702">MAYFSLNSGGDPVDPQDYTLQASQPSCSGSNQICAIQAANDGNNHPELTEAVKDQMIKALNSRTSNATVSLKS</sequence>
<dbReference type="RefSeq" id="WP_380917536.1">
    <property type="nucleotide sequence ID" value="NZ_JBHUPE010000001.1"/>
</dbReference>
<organism evidence="1 2">
    <name type="scientific">Sphingobacterium anhuiense</name>
    <dbReference type="NCBI Taxonomy" id="493780"/>
    <lineage>
        <taxon>Bacteria</taxon>
        <taxon>Pseudomonadati</taxon>
        <taxon>Bacteroidota</taxon>
        <taxon>Sphingobacteriia</taxon>
        <taxon>Sphingobacteriales</taxon>
        <taxon>Sphingobacteriaceae</taxon>
        <taxon>Sphingobacterium</taxon>
    </lineage>
</organism>
<dbReference type="EMBL" id="JBHUPE010000001">
    <property type="protein sequence ID" value="MFD2902515.1"/>
    <property type="molecule type" value="Genomic_DNA"/>
</dbReference>
<protein>
    <submittedName>
        <fullName evidence="1">Uncharacterized protein</fullName>
    </submittedName>
</protein>
<dbReference type="Proteomes" id="UP001597509">
    <property type="component" value="Unassembled WGS sequence"/>
</dbReference>
<keyword evidence="2" id="KW-1185">Reference proteome</keyword>
<evidence type="ECO:0000313" key="1">
    <source>
        <dbReference type="EMBL" id="MFD2902515.1"/>
    </source>
</evidence>
<reference evidence="2" key="1">
    <citation type="journal article" date="2019" name="Int. J. Syst. Evol. Microbiol.">
        <title>The Global Catalogue of Microorganisms (GCM) 10K type strain sequencing project: providing services to taxonomists for standard genome sequencing and annotation.</title>
        <authorList>
            <consortium name="The Broad Institute Genomics Platform"/>
            <consortium name="The Broad Institute Genome Sequencing Center for Infectious Disease"/>
            <person name="Wu L."/>
            <person name="Ma J."/>
        </authorList>
    </citation>
    <scope>NUCLEOTIDE SEQUENCE [LARGE SCALE GENOMIC DNA]</scope>
    <source>
        <strain evidence="2">KCTC 22209</strain>
    </source>
</reference>
<comment type="caution">
    <text evidence="1">The sequence shown here is derived from an EMBL/GenBank/DDBJ whole genome shotgun (WGS) entry which is preliminary data.</text>
</comment>
<gene>
    <name evidence="1" type="ORF">ACFS6I_01165</name>
</gene>
<evidence type="ECO:0000313" key="2">
    <source>
        <dbReference type="Proteomes" id="UP001597509"/>
    </source>
</evidence>
<accession>A0ABW5YQH4</accession>
<proteinExistence type="predicted"/>
<name>A0ABW5YQH4_9SPHI</name>